<dbReference type="Pfam" id="PF01554">
    <property type="entry name" value="MatE"/>
    <property type="match status" value="2"/>
</dbReference>
<gene>
    <name evidence="4" type="ORF">GH714_021681</name>
</gene>
<protein>
    <recommendedName>
        <fullName evidence="6">Multidrug and toxic compound extrusion protein</fullName>
    </recommendedName>
</protein>
<dbReference type="PANTHER" id="PTHR11206">
    <property type="entry name" value="MULTIDRUG RESISTANCE PROTEIN"/>
    <property type="match status" value="1"/>
</dbReference>
<keyword evidence="3" id="KW-0812">Transmembrane</keyword>
<feature type="transmembrane region" description="Helical" evidence="3">
    <location>
        <begin position="271"/>
        <end position="296"/>
    </location>
</feature>
<sequence length="405" mass="45152">MEERLLGSEEKDIKDLKGRILVENKKIWKVGFPAMLARVTHLECLWEIFRLLGEEEEIANTAEYFSLWFIPMLYFFSLAFTIQKYLQTQLKNMIVGWLSAASFVLHVLLSWIFVSKLNWGVPDISAMNISSGWSLELWYDAALVLFAGYMKNATTQVSALSICLNIISWEFMLCIGFLASSSVRVSNELGRGDAKAVKLSVKVVFFTSLCIGVLFFIVCLAFNRQIAKLFINEQEVIQAVSNLSLLLAFSVLLNSFQAVLTGVAVGAGRQSMVACINISSYYIVGVPIGLILGYVAHLQTKGIWIGMIIGVVMQVMVLGYITLRTNWDEEPINNSKEKTRRKSLSGKPSGGSGKANRDREAGPLNQPQNDHPFERNGVAQQTNQPRVDIPTSTSSAEDNLETKRV</sequence>
<feature type="transmembrane region" description="Helical" evidence="3">
    <location>
        <begin position="199"/>
        <end position="222"/>
    </location>
</feature>
<accession>A0A6A6M3G2</accession>
<dbReference type="GO" id="GO:0016020">
    <property type="term" value="C:membrane"/>
    <property type="evidence" value="ECO:0007669"/>
    <property type="project" value="InterPro"/>
</dbReference>
<keyword evidence="3" id="KW-1133">Transmembrane helix</keyword>
<evidence type="ECO:0000313" key="5">
    <source>
        <dbReference type="Proteomes" id="UP000467840"/>
    </source>
</evidence>
<evidence type="ECO:0000256" key="3">
    <source>
        <dbReference type="SAM" id="Phobius"/>
    </source>
</evidence>
<comment type="caution">
    <text evidence="4">The sequence shown here is derived from an EMBL/GenBank/DDBJ whole genome shotgun (WGS) entry which is preliminary data.</text>
</comment>
<evidence type="ECO:0000313" key="4">
    <source>
        <dbReference type="EMBL" id="KAF2306816.1"/>
    </source>
</evidence>
<dbReference type="GO" id="GO:0042910">
    <property type="term" value="F:xenobiotic transmembrane transporter activity"/>
    <property type="evidence" value="ECO:0007669"/>
    <property type="project" value="InterPro"/>
</dbReference>
<dbReference type="AlphaFoldDB" id="A0A6A6M3G2"/>
<evidence type="ECO:0000256" key="1">
    <source>
        <dbReference type="ARBA" id="ARBA00010199"/>
    </source>
</evidence>
<evidence type="ECO:0008006" key="6">
    <source>
        <dbReference type="Google" id="ProtNLM"/>
    </source>
</evidence>
<reference evidence="4 5" key="1">
    <citation type="journal article" date="2020" name="Mol. Plant">
        <title>The Chromosome-Based Rubber Tree Genome Provides New Insights into Spurge Genome Evolution and Rubber Biosynthesis.</title>
        <authorList>
            <person name="Liu J."/>
            <person name="Shi C."/>
            <person name="Shi C.C."/>
            <person name="Li W."/>
            <person name="Zhang Q.J."/>
            <person name="Zhang Y."/>
            <person name="Li K."/>
            <person name="Lu H.F."/>
            <person name="Shi C."/>
            <person name="Zhu S.T."/>
            <person name="Xiao Z.Y."/>
            <person name="Nan H."/>
            <person name="Yue Y."/>
            <person name="Zhu X.G."/>
            <person name="Wu Y."/>
            <person name="Hong X.N."/>
            <person name="Fan G.Y."/>
            <person name="Tong Y."/>
            <person name="Zhang D."/>
            <person name="Mao C.L."/>
            <person name="Liu Y.L."/>
            <person name="Hao S.J."/>
            <person name="Liu W.Q."/>
            <person name="Lv M.Q."/>
            <person name="Zhang H.B."/>
            <person name="Liu Y."/>
            <person name="Hu-Tang G.R."/>
            <person name="Wang J.P."/>
            <person name="Wang J.H."/>
            <person name="Sun Y.H."/>
            <person name="Ni S.B."/>
            <person name="Chen W.B."/>
            <person name="Zhang X.C."/>
            <person name="Jiao Y.N."/>
            <person name="Eichler E.E."/>
            <person name="Li G.H."/>
            <person name="Liu X."/>
            <person name="Gao L.Z."/>
        </authorList>
    </citation>
    <scope>NUCLEOTIDE SEQUENCE [LARGE SCALE GENOMIC DNA]</scope>
    <source>
        <strain evidence="5">cv. GT1</strain>
        <tissue evidence="4">Leaf</tissue>
    </source>
</reference>
<feature type="transmembrane region" description="Helical" evidence="3">
    <location>
        <begin position="94"/>
        <end position="113"/>
    </location>
</feature>
<comment type="similarity">
    <text evidence="1">Belongs to the multi antimicrobial extrusion (MATE) (TC 2.A.66.1) family.</text>
</comment>
<name>A0A6A6M3G2_HEVBR</name>
<dbReference type="InterPro" id="IPR002528">
    <property type="entry name" value="MATE_fam"/>
</dbReference>
<feature type="region of interest" description="Disordered" evidence="2">
    <location>
        <begin position="332"/>
        <end position="405"/>
    </location>
</feature>
<organism evidence="4 5">
    <name type="scientific">Hevea brasiliensis</name>
    <name type="common">Para rubber tree</name>
    <name type="synonym">Siphonia brasiliensis</name>
    <dbReference type="NCBI Taxonomy" id="3981"/>
    <lineage>
        <taxon>Eukaryota</taxon>
        <taxon>Viridiplantae</taxon>
        <taxon>Streptophyta</taxon>
        <taxon>Embryophyta</taxon>
        <taxon>Tracheophyta</taxon>
        <taxon>Spermatophyta</taxon>
        <taxon>Magnoliopsida</taxon>
        <taxon>eudicotyledons</taxon>
        <taxon>Gunneridae</taxon>
        <taxon>Pentapetalae</taxon>
        <taxon>rosids</taxon>
        <taxon>fabids</taxon>
        <taxon>Malpighiales</taxon>
        <taxon>Euphorbiaceae</taxon>
        <taxon>Crotonoideae</taxon>
        <taxon>Micrandreae</taxon>
        <taxon>Hevea</taxon>
    </lineage>
</organism>
<keyword evidence="5" id="KW-1185">Reference proteome</keyword>
<evidence type="ECO:0000256" key="2">
    <source>
        <dbReference type="SAM" id="MobiDB-lite"/>
    </source>
</evidence>
<feature type="transmembrane region" description="Helical" evidence="3">
    <location>
        <begin position="303"/>
        <end position="323"/>
    </location>
</feature>
<feature type="compositionally biased region" description="Polar residues" evidence="2">
    <location>
        <begin position="378"/>
        <end position="397"/>
    </location>
</feature>
<dbReference type="EMBL" id="JAAGAX010000008">
    <property type="protein sequence ID" value="KAF2306816.1"/>
    <property type="molecule type" value="Genomic_DNA"/>
</dbReference>
<feature type="transmembrane region" description="Helical" evidence="3">
    <location>
        <begin position="157"/>
        <end position="179"/>
    </location>
</feature>
<keyword evidence="3" id="KW-0472">Membrane</keyword>
<dbReference type="GO" id="GO:0015297">
    <property type="term" value="F:antiporter activity"/>
    <property type="evidence" value="ECO:0007669"/>
    <property type="project" value="InterPro"/>
</dbReference>
<feature type="transmembrane region" description="Helical" evidence="3">
    <location>
        <begin position="243"/>
        <end position="265"/>
    </location>
</feature>
<dbReference type="Proteomes" id="UP000467840">
    <property type="component" value="Chromosome 9"/>
</dbReference>
<proteinExistence type="inferred from homology"/>
<feature type="transmembrane region" description="Helical" evidence="3">
    <location>
        <begin position="64"/>
        <end position="82"/>
    </location>
</feature>